<reference evidence="20" key="1">
    <citation type="journal article" date="2018" name="Nat. Med.">
        <title>Expanded skin virome in DOCK8-deficient patients.</title>
        <authorList>
            <consortium name="NISC Comparative Sequencing Program"/>
            <person name="Tirosh O."/>
            <person name="Conlan S."/>
            <person name="Deming C."/>
            <person name="Lee-Lin S.Q."/>
            <person name="Huang X."/>
            <person name="Su H.C."/>
            <person name="Freeman A.F."/>
            <person name="Segre J.A."/>
            <person name="Kong H.H."/>
        </authorList>
    </citation>
    <scope>NUCLEOTIDE SEQUENCE</scope>
    <source>
        <strain evidence="20">HPV-mSK_021</strain>
    </source>
</reference>
<dbReference type="GO" id="GO:0003677">
    <property type="term" value="F:DNA binding"/>
    <property type="evidence" value="ECO:0007669"/>
    <property type="project" value="UniProtKB-UniRule"/>
</dbReference>
<keyword evidence="1 18" id="KW-1121">Modulation of host cell cycle by virus</keyword>
<evidence type="ECO:0000256" key="7">
    <source>
        <dbReference type="ARBA" id="ARBA00022771"/>
    </source>
</evidence>
<comment type="subcellular location">
    <subcellularLocation>
        <location evidence="18">Host cytoplasm</location>
    </subcellularLocation>
    <subcellularLocation>
        <location evidence="18">Host nucleus</location>
    </subcellularLocation>
    <text evidence="18">Predominantly found in the host nucleus.</text>
</comment>
<dbReference type="Pfam" id="PF00527">
    <property type="entry name" value="E7"/>
    <property type="match status" value="1"/>
</dbReference>
<dbReference type="InterPro" id="IPR000148">
    <property type="entry name" value="Papilloma_E7"/>
</dbReference>
<dbReference type="GO" id="GO:0052170">
    <property type="term" value="P:symbiont-mediated suppression of host innate immune response"/>
    <property type="evidence" value="ECO:0007669"/>
    <property type="project" value="UniProtKB-KW"/>
</dbReference>
<evidence type="ECO:0000256" key="18">
    <source>
        <dbReference type="HAMAP-Rule" id="MF_04004"/>
    </source>
</evidence>
<name>A0A385PHS8_9PAPI</name>
<dbReference type="PIRSF" id="PIRSF003407">
    <property type="entry name" value="Papvi_E7"/>
    <property type="match status" value="1"/>
</dbReference>
<keyword evidence="4 18" id="KW-0945">Host-virus interaction</keyword>
<evidence type="ECO:0000256" key="12">
    <source>
        <dbReference type="ARBA" id="ARBA00023159"/>
    </source>
</evidence>
<comment type="similarity">
    <text evidence="18 19">Belongs to the papillomaviridae E7 protein family.</text>
</comment>
<evidence type="ECO:0000256" key="15">
    <source>
        <dbReference type="ARBA" id="ARBA00023258"/>
    </source>
</evidence>
<comment type="domain">
    <text evidence="18">The E7 terminal domain is an intrinsically disordered domain, whose flexibility and conformational transitions confer target adaptability to the oncoprotein. It allows adaptation to a variety of protein targets and exposes the PEST degradation sequence that regulates its turnover in the cell.</text>
</comment>
<dbReference type="GO" id="GO:0003700">
    <property type="term" value="F:DNA-binding transcription factor activity"/>
    <property type="evidence" value="ECO:0007669"/>
    <property type="project" value="UniProtKB-UniRule"/>
</dbReference>
<keyword evidence="7 18" id="KW-0863">Zinc-finger</keyword>
<comment type="function">
    <text evidence="19">E7 protein has both transforming and trans-activating activities.</text>
</comment>
<keyword evidence="12 18" id="KW-0010">Activator</keyword>
<accession>A0A385PHS8</accession>
<dbReference type="GO" id="GO:0039645">
    <property type="term" value="P:symbiont-mediated perturbation of host cell cycle G1/S transition checkpoint"/>
    <property type="evidence" value="ECO:0007669"/>
    <property type="project" value="UniProtKB-UniRule"/>
</dbReference>
<keyword evidence="15" id="KW-0922">Interferon antiviral system evasion</keyword>
<keyword evidence="11 18" id="KW-0238">DNA-binding</keyword>
<evidence type="ECO:0000256" key="9">
    <source>
        <dbReference type="ARBA" id="ARBA00022833"/>
    </source>
</evidence>
<dbReference type="GO" id="GO:0039502">
    <property type="term" value="P:symbiont-mediated suppression of host type I interferon-mediated signaling pathway"/>
    <property type="evidence" value="ECO:0007669"/>
    <property type="project" value="UniProtKB-UniRule"/>
</dbReference>
<keyword evidence="14 18" id="KW-1035">Host cytoplasm</keyword>
<evidence type="ECO:0000256" key="10">
    <source>
        <dbReference type="ARBA" id="ARBA00023015"/>
    </source>
</evidence>
<comment type="PTM">
    <text evidence="18">Highly phosphorylated.</text>
</comment>
<evidence type="ECO:0000313" key="20">
    <source>
        <dbReference type="EMBL" id="AYA93484.1"/>
    </source>
</evidence>
<keyword evidence="6 18" id="KW-0479">Metal-binding</keyword>
<keyword evidence="2 18" id="KW-0244">Early protein</keyword>
<keyword evidence="9 18" id="KW-0862">Zinc</keyword>
<keyword evidence="8 18" id="KW-1114">Inhibition of host interferon signaling pathway by virus</keyword>
<evidence type="ECO:0000256" key="19">
    <source>
        <dbReference type="PIRNR" id="PIRNR003407"/>
    </source>
</evidence>
<dbReference type="GO" id="GO:0019904">
    <property type="term" value="F:protein domain specific binding"/>
    <property type="evidence" value="ECO:0007669"/>
    <property type="project" value="UniProtKB-UniRule"/>
</dbReference>
<keyword evidence="16 18" id="KW-0899">Viral immunoevasion</keyword>
<proteinExistence type="inferred from homology"/>
<keyword evidence="13 18" id="KW-0804">Transcription</keyword>
<dbReference type="GO" id="GO:0006351">
    <property type="term" value="P:DNA-templated transcription"/>
    <property type="evidence" value="ECO:0007669"/>
    <property type="project" value="UniProtKB-UniRule"/>
</dbReference>
<evidence type="ECO:0000256" key="8">
    <source>
        <dbReference type="ARBA" id="ARBA00022830"/>
    </source>
</evidence>
<dbReference type="EMBL" id="MH777169">
    <property type="protein sequence ID" value="AYA93484.1"/>
    <property type="molecule type" value="Genomic_DNA"/>
</dbReference>
<evidence type="ECO:0000256" key="14">
    <source>
        <dbReference type="ARBA" id="ARBA00023200"/>
    </source>
</evidence>
<feature type="short sequence motif" description="Nuclear export signal" evidence="18">
    <location>
        <begin position="65"/>
        <end position="73"/>
    </location>
</feature>
<dbReference type="SUPFAM" id="SSF161234">
    <property type="entry name" value="E7 C-terminal domain-like"/>
    <property type="match status" value="1"/>
</dbReference>
<dbReference type="HAMAP" id="MF_04004">
    <property type="entry name" value="PPV_E7"/>
    <property type="match status" value="1"/>
</dbReference>
<comment type="caution">
    <text evidence="18">Lacks conserved residue(s) required for the propagation of feature annotation.</text>
</comment>
<dbReference type="GO" id="GO:0042025">
    <property type="term" value="C:host cell nucleus"/>
    <property type="evidence" value="ECO:0007669"/>
    <property type="project" value="UniProtKB-SubCell"/>
</dbReference>
<comment type="subunit">
    <text evidence="18">Homodimer. Homooligomer. Interacts with host RB1; this interaction induces dissociation of RB1-E2F1 complex thereby disrupting RB1 activity. Interacts with host EP300; this interaction represses EP300 transcriptional activity. Interacts with protein E2; this interaction inhibits E7 oncogenic activity. Interacts with host TMEM173/STING; this interaction impairs the ability of TMEM173/STING to sense cytosolic DNA and promote the production of type I interferon (IFN-alpha and IFN-beta).</text>
</comment>
<evidence type="ECO:0000256" key="16">
    <source>
        <dbReference type="ARBA" id="ARBA00023280"/>
    </source>
</evidence>
<protein>
    <recommendedName>
        <fullName evidence="18 19">Protein E7</fullName>
    </recommendedName>
</protein>
<keyword evidence="10 18" id="KW-0805">Transcription regulation</keyword>
<evidence type="ECO:0000256" key="2">
    <source>
        <dbReference type="ARBA" id="ARBA00022518"/>
    </source>
</evidence>
<feature type="zinc finger region" evidence="18">
    <location>
        <begin position="47"/>
        <end position="83"/>
    </location>
</feature>
<sequence length="93" mass="10599">MRGEKPTIPDIVLEDLVLPMNLLSDESIETDDIADSERSPFKIESMCKHCHCRVRLCVIATDAAIRLFENLLQSEFSFLCLKCSKELLRNGRS</sequence>
<keyword evidence="5 18" id="KW-1090">Inhibition of host innate immune response by virus</keyword>
<evidence type="ECO:0000256" key="11">
    <source>
        <dbReference type="ARBA" id="ARBA00023125"/>
    </source>
</evidence>
<evidence type="ECO:0000256" key="13">
    <source>
        <dbReference type="ARBA" id="ARBA00023163"/>
    </source>
</evidence>
<gene>
    <name evidence="18" type="primary">E7</name>
</gene>
<evidence type="ECO:0000256" key="4">
    <source>
        <dbReference type="ARBA" id="ARBA00022581"/>
    </source>
</evidence>
<dbReference type="Gene3D" id="3.30.160.330">
    <property type="match status" value="1"/>
</dbReference>
<comment type="function">
    <text evidence="18">Plays a role in viral genome replication by driving entry of quiescent cells into the cell cycle. Stimulation of progression from G1 to S phase allows the virus to efficiently use the cellular DNA replicating machinery to achieve viral genome replication. E7 protein has both transforming and trans-activating activities. Induces the disassembly of the E2F1 transcription factor from RB1, with subsequent transcriptional activation of E2F1-regulated S-phase genes. Interferes with host histone deacetylation mediated by HDAC1 and HDAC2, leading to transcription activation. Plays also a role in the inhibition of both antiviral and antiproliferative functions of host interferon alpha. Interaction with host TMEM173/STING impairs the ability of TMEM173/STING to sense cytosolic DNA and promote the production of type I interferon (IFN-alpha and IFN-beta).</text>
</comment>
<evidence type="ECO:0000256" key="17">
    <source>
        <dbReference type="ARBA" id="ARBA00023309"/>
    </source>
</evidence>
<dbReference type="GO" id="GO:0008270">
    <property type="term" value="F:zinc ion binding"/>
    <property type="evidence" value="ECO:0007669"/>
    <property type="project" value="UniProtKB-KW"/>
</dbReference>
<evidence type="ECO:0000256" key="1">
    <source>
        <dbReference type="ARBA" id="ARBA00022504"/>
    </source>
</evidence>
<evidence type="ECO:0000256" key="5">
    <source>
        <dbReference type="ARBA" id="ARBA00022632"/>
    </source>
</evidence>
<keyword evidence="3 18" id="KW-1048">Host nucleus</keyword>
<keyword evidence="17 18" id="KW-1078">G1/S host cell cycle checkpoint dysregulation by virus</keyword>
<evidence type="ECO:0000256" key="6">
    <source>
        <dbReference type="ARBA" id="ARBA00022723"/>
    </source>
</evidence>
<organism evidence="20">
    <name type="scientific">Human papillomavirus</name>
    <dbReference type="NCBI Taxonomy" id="10566"/>
    <lineage>
        <taxon>Viruses</taxon>
        <taxon>Monodnaviria</taxon>
        <taxon>Shotokuvirae</taxon>
        <taxon>Cossaviricota</taxon>
        <taxon>Papovaviricetes</taxon>
        <taxon>Zurhausenvirales</taxon>
        <taxon>Papillomaviridae</taxon>
    </lineage>
</organism>
<dbReference type="GO" id="GO:0030430">
    <property type="term" value="C:host cell cytoplasm"/>
    <property type="evidence" value="ECO:0007669"/>
    <property type="project" value="UniProtKB-SubCell"/>
</dbReference>
<evidence type="ECO:0000256" key="3">
    <source>
        <dbReference type="ARBA" id="ARBA00022562"/>
    </source>
</evidence>